<dbReference type="Proteomes" id="UP001056539">
    <property type="component" value="Chromosome"/>
</dbReference>
<reference evidence="1" key="1">
    <citation type="submission" date="2021-04" db="EMBL/GenBank/DDBJ databases">
        <authorList>
            <person name="Postec A."/>
        </authorList>
    </citation>
    <scope>NUCLEOTIDE SEQUENCE</scope>
    <source>
        <strain evidence="1">F1F22</strain>
    </source>
</reference>
<reference evidence="1" key="2">
    <citation type="submission" date="2022-06" db="EMBL/GenBank/DDBJ databases">
        <title>Thermospira aquatica gen. nov., sp. nov.</title>
        <authorList>
            <person name="Ben Ali Gam Z."/>
            <person name="Labat M."/>
        </authorList>
    </citation>
    <scope>NUCLEOTIDE SEQUENCE</scope>
    <source>
        <strain evidence="1">F1F22</strain>
    </source>
</reference>
<protein>
    <recommendedName>
        <fullName evidence="3">Capsule assembly Wzi family protein</fullName>
    </recommendedName>
</protein>
<keyword evidence="2" id="KW-1185">Reference proteome</keyword>
<dbReference type="RefSeq" id="WP_271435638.1">
    <property type="nucleotide sequence ID" value="NZ_CP073355.1"/>
</dbReference>
<evidence type="ECO:0000313" key="2">
    <source>
        <dbReference type="Proteomes" id="UP001056539"/>
    </source>
</evidence>
<organism evidence="1 2">
    <name type="scientific">Thermospira aquatica</name>
    <dbReference type="NCBI Taxonomy" id="2828656"/>
    <lineage>
        <taxon>Bacteria</taxon>
        <taxon>Pseudomonadati</taxon>
        <taxon>Spirochaetota</taxon>
        <taxon>Spirochaetia</taxon>
        <taxon>Brevinematales</taxon>
        <taxon>Thermospiraceae</taxon>
        <taxon>Thermospira</taxon>
    </lineage>
</organism>
<dbReference type="AlphaFoldDB" id="A0AAX3BEG3"/>
<proteinExistence type="predicted"/>
<name>A0AAX3BEG3_9SPIR</name>
<sequence length="540" mass="61658">MFFVGSHPALSIVAFPQDLTQWEKPFFAVGISYQSLPWWGDMDNPTNRPNEGYTSTEENIYFPPQEGEEQSYFQTYGTTHLVGVTVQSFSRPEKNLFLWGKLSYLPRFMVLSAEGNLRGETNTEVHFIPFSYSASHLFNALSLEGIVASIYQGIPLGLKMGFSYENTGKIEHSFNATVNGTHISSERLLWGWTTVGCNHIFGYPHINGDAWFQNSYLTGPVWQWDIQAGISIPQIRFGNRFRLLGSLQQETTWQMDTNATTLLETNFSGNYTPSLYLYKTDGWLNRTYANVTWKDGGIWKLNTLFFLGLDSSLTIRVLSNDLASEGWGKTKNSGILIEVNPNVSIKPSKQMLMDLALLISGEWHRTEKRGSYYNPLMGTSRESWQNSTPVIGPEYSWEGFSYVDTTAFHLGVDMIFYLPLYGNKDRQIGLVLNVFENTQFSWLSKYYGTNRFTQQETSFDIVAIRSTFRREAWLHTMVGIQYRQPPYQVRCEFLSPLLYSLAASQKLQTAAGEKLYEAKKSQNWAVQEGLALRITVAHEF</sequence>
<accession>A0AAX3BEG3</accession>
<evidence type="ECO:0000313" key="1">
    <source>
        <dbReference type="EMBL" id="URA10510.1"/>
    </source>
</evidence>
<gene>
    <name evidence="1" type="ORF">KDW03_01530</name>
</gene>
<dbReference type="EMBL" id="CP073355">
    <property type="protein sequence ID" value="URA10510.1"/>
    <property type="molecule type" value="Genomic_DNA"/>
</dbReference>
<dbReference type="KEGG" id="taqu:KDW03_01530"/>
<evidence type="ECO:0008006" key="3">
    <source>
        <dbReference type="Google" id="ProtNLM"/>
    </source>
</evidence>